<reference evidence="16 17" key="1">
    <citation type="submission" date="2013-12" db="EMBL/GenBank/DDBJ databases">
        <title>The complete genome sequence of Methanobacterium sp. BRM9.</title>
        <authorList>
            <consortium name="Pastoral Greenhouse Gas Research Consortium"/>
            <person name="Kelly W.J."/>
            <person name="Leahy S.C."/>
            <person name="Perry R."/>
            <person name="Li D."/>
            <person name="Altermann E."/>
            <person name="Lambie S.C."/>
            <person name="Attwood G.T."/>
        </authorList>
    </citation>
    <scope>NUCLEOTIDE SEQUENCE [LARGE SCALE GENOMIC DNA]</scope>
    <source>
        <strain evidence="16 17">BRM9</strain>
    </source>
</reference>
<dbReference type="InterPro" id="IPR022663">
    <property type="entry name" value="DapB_C"/>
</dbReference>
<keyword evidence="6 13" id="KW-0560">Oxidoreductase</keyword>
<evidence type="ECO:0000259" key="14">
    <source>
        <dbReference type="Pfam" id="PF01113"/>
    </source>
</evidence>
<evidence type="ECO:0000256" key="8">
    <source>
        <dbReference type="ARBA" id="ARBA00023154"/>
    </source>
</evidence>
<dbReference type="UniPathway" id="UPA00034">
    <property type="reaction ID" value="UER00018"/>
</dbReference>
<evidence type="ECO:0000256" key="6">
    <source>
        <dbReference type="ARBA" id="ARBA00023002"/>
    </source>
</evidence>
<dbReference type="Pfam" id="PF05173">
    <property type="entry name" value="DapB_C"/>
    <property type="match status" value="1"/>
</dbReference>
<dbReference type="SUPFAM" id="SSF51735">
    <property type="entry name" value="NAD(P)-binding Rossmann-fold domains"/>
    <property type="match status" value="1"/>
</dbReference>
<feature type="binding site" evidence="13">
    <location>
        <position position="35"/>
    </location>
    <ligand>
        <name>NADP(+)</name>
        <dbReference type="ChEBI" id="CHEBI:58349"/>
    </ligand>
</feature>
<keyword evidence="5 13" id="KW-0220">Diaminopimelate biosynthesis</keyword>
<dbReference type="NCBIfam" id="TIGR00036">
    <property type="entry name" value="dapB"/>
    <property type="match status" value="1"/>
</dbReference>
<keyword evidence="4 13" id="KW-0521">NADP</keyword>
<proteinExistence type="inferred from homology"/>
<comment type="catalytic activity">
    <reaction evidence="12 13">
        <text>(S)-2,3,4,5-tetrahydrodipicolinate + NAD(+) + H2O = (2S,4S)-4-hydroxy-2,3,4,5-tetrahydrodipicolinate + NADH + H(+)</text>
        <dbReference type="Rhea" id="RHEA:35323"/>
        <dbReference type="ChEBI" id="CHEBI:15377"/>
        <dbReference type="ChEBI" id="CHEBI:15378"/>
        <dbReference type="ChEBI" id="CHEBI:16845"/>
        <dbReference type="ChEBI" id="CHEBI:57540"/>
        <dbReference type="ChEBI" id="CHEBI:57945"/>
        <dbReference type="ChEBI" id="CHEBI:67139"/>
        <dbReference type="EC" id="1.17.1.8"/>
    </reaction>
</comment>
<evidence type="ECO:0000256" key="13">
    <source>
        <dbReference type="HAMAP-Rule" id="MF_00102"/>
    </source>
</evidence>
<evidence type="ECO:0000256" key="5">
    <source>
        <dbReference type="ARBA" id="ARBA00022915"/>
    </source>
</evidence>
<dbReference type="EC" id="1.17.1.8" evidence="10 13"/>
<feature type="active site" description="Proton donor" evidence="13">
    <location>
        <position position="164"/>
    </location>
</feature>
<feature type="binding site" evidence="13">
    <location>
        <begin position="102"/>
        <end position="104"/>
    </location>
    <ligand>
        <name>NAD(+)</name>
        <dbReference type="ChEBI" id="CHEBI:57540"/>
    </ligand>
</feature>
<keyword evidence="7 13" id="KW-0520">NAD</keyword>
<evidence type="ECO:0000256" key="1">
    <source>
        <dbReference type="ARBA" id="ARBA00006642"/>
    </source>
</evidence>
<dbReference type="InterPro" id="IPR023940">
    <property type="entry name" value="DHDPR_bac"/>
</dbReference>
<dbReference type="EMBL" id="CP006933">
    <property type="protein sequence ID" value="AIS31251.1"/>
    <property type="molecule type" value="Genomic_DNA"/>
</dbReference>
<feature type="active site" description="Proton donor/acceptor" evidence="13">
    <location>
        <position position="160"/>
    </location>
</feature>
<comment type="subcellular location">
    <subcellularLocation>
        <location evidence="13">Cytoplasm</location>
    </subcellularLocation>
</comment>
<dbReference type="RefSeq" id="WP_048084594.1">
    <property type="nucleotide sequence ID" value="NZ_CP006933.1"/>
</dbReference>
<comment type="caution">
    <text evidence="13">Lacks conserved residue(s) required for the propagation of feature annotation.</text>
</comment>
<protein>
    <recommendedName>
        <fullName evidence="10 13">4-hydroxy-tetrahydrodipicolinate reductase</fullName>
        <shortName evidence="13">HTPA reductase</shortName>
        <ecNumber evidence="10 13">1.17.1.8</ecNumber>
    </recommendedName>
</protein>
<dbReference type="GO" id="GO:0051287">
    <property type="term" value="F:NAD binding"/>
    <property type="evidence" value="ECO:0007669"/>
    <property type="project" value="UniProtKB-UniRule"/>
</dbReference>
<evidence type="ECO:0000256" key="9">
    <source>
        <dbReference type="ARBA" id="ARBA00037922"/>
    </source>
</evidence>
<dbReference type="PROSITE" id="PS01298">
    <property type="entry name" value="DAPB"/>
    <property type="match status" value="1"/>
</dbReference>
<comment type="function">
    <text evidence="13">Catalyzes the conversion of 4-hydroxy-tetrahydrodipicolinate (HTPA) to tetrahydrodipicolinate.</text>
</comment>
<comment type="caution">
    <text evidence="13">Was originally thought to be a dihydrodipicolinate reductase (DHDPR), catalyzing the conversion of dihydrodipicolinate to tetrahydrodipicolinate. However, it was shown in E.coli that the substrate of the enzymatic reaction is not dihydrodipicolinate (DHDP) but in fact (2S,4S)-4-hydroxy-2,3,4,5-tetrahydrodipicolinic acid (HTPA), the product released by the DapA-catalyzed reaction.</text>
</comment>
<dbReference type="PIRSF" id="PIRSF000161">
    <property type="entry name" value="DHPR"/>
    <property type="match status" value="1"/>
</dbReference>
<dbReference type="Gene3D" id="3.30.360.10">
    <property type="entry name" value="Dihydrodipicolinate Reductase, domain 2"/>
    <property type="match status" value="1"/>
</dbReference>
<dbReference type="FunFam" id="3.30.360.10:FF:000004">
    <property type="entry name" value="4-hydroxy-tetrahydrodipicolinate reductase"/>
    <property type="match status" value="1"/>
</dbReference>
<sequence length="276" mass="29494">MIKVAVNGAGGRIISKIVKTLLKTEDMEVVAAIGRENTPHEGKDIGEMVGVGKIGVLVTGAQMLSEVLNEKKIDVMIDFTSAQTAVEAIQTAAECGVNVVVGTTGFSEAQMDEIKRSIKENRVKAVISPNMAVGMNVFFKIIRDLAQILNDWDVEIIEAHHKHKTDAPSGTALEAYHIIANELGVGRDESLVCGRQGMVGARSPGEIGLHAVRGGDIVGDHTVLFAGEGERLEVIHRAGTRQAFVTGVIKAVQYVMESPEGTKGKITTMEDVLSLK</sequence>
<dbReference type="GO" id="GO:0016726">
    <property type="term" value="F:oxidoreductase activity, acting on CH or CH2 groups, NAD or NADP as acceptor"/>
    <property type="evidence" value="ECO:0007669"/>
    <property type="project" value="UniProtKB-UniRule"/>
</dbReference>
<dbReference type="PANTHER" id="PTHR20836:SF0">
    <property type="entry name" value="4-HYDROXY-TETRAHYDRODIPICOLINATE REDUCTASE 1, CHLOROPLASTIC-RELATED"/>
    <property type="match status" value="1"/>
</dbReference>
<dbReference type="InterPro" id="IPR036291">
    <property type="entry name" value="NAD(P)-bd_dom_sf"/>
</dbReference>
<feature type="binding site" evidence="13">
    <location>
        <begin position="170"/>
        <end position="171"/>
    </location>
    <ligand>
        <name>(S)-2,3,4,5-tetrahydrodipicolinate</name>
        <dbReference type="ChEBI" id="CHEBI:16845"/>
    </ligand>
</feature>
<feature type="binding site" evidence="13">
    <location>
        <begin position="8"/>
        <end position="13"/>
    </location>
    <ligand>
        <name>NAD(+)</name>
        <dbReference type="ChEBI" id="CHEBI:57540"/>
    </ligand>
</feature>
<feature type="domain" description="Dihydrodipicolinate reductase N-terminal" evidence="14">
    <location>
        <begin position="2"/>
        <end position="131"/>
    </location>
</feature>
<dbReference type="GeneID" id="24791580"/>
<dbReference type="GO" id="GO:0050661">
    <property type="term" value="F:NADP binding"/>
    <property type="evidence" value="ECO:0007669"/>
    <property type="project" value="UniProtKB-UniRule"/>
</dbReference>
<evidence type="ECO:0000256" key="12">
    <source>
        <dbReference type="ARBA" id="ARBA00049396"/>
    </source>
</evidence>
<evidence type="ECO:0000313" key="17">
    <source>
        <dbReference type="Proteomes" id="UP000029661"/>
    </source>
</evidence>
<comment type="subunit">
    <text evidence="13">Homotetramer.</text>
</comment>
<feature type="binding site" evidence="13">
    <location>
        <begin position="128"/>
        <end position="131"/>
    </location>
    <ligand>
        <name>NAD(+)</name>
        <dbReference type="ChEBI" id="CHEBI:57540"/>
    </ligand>
</feature>
<comment type="catalytic activity">
    <reaction evidence="11 13">
        <text>(S)-2,3,4,5-tetrahydrodipicolinate + NADP(+) + H2O = (2S,4S)-4-hydroxy-2,3,4,5-tetrahydrodipicolinate + NADPH + H(+)</text>
        <dbReference type="Rhea" id="RHEA:35331"/>
        <dbReference type="ChEBI" id="CHEBI:15377"/>
        <dbReference type="ChEBI" id="CHEBI:15378"/>
        <dbReference type="ChEBI" id="CHEBI:16845"/>
        <dbReference type="ChEBI" id="CHEBI:57783"/>
        <dbReference type="ChEBI" id="CHEBI:58349"/>
        <dbReference type="ChEBI" id="CHEBI:67139"/>
        <dbReference type="EC" id="1.17.1.8"/>
    </reaction>
</comment>
<name>A0A089Z8V6_METFO</name>
<dbReference type="HAMAP" id="MF_00102">
    <property type="entry name" value="DapB"/>
    <property type="match status" value="1"/>
</dbReference>
<evidence type="ECO:0000259" key="15">
    <source>
        <dbReference type="Pfam" id="PF05173"/>
    </source>
</evidence>
<feature type="binding site" evidence="13">
    <location>
        <position position="161"/>
    </location>
    <ligand>
        <name>(S)-2,3,4,5-tetrahydrodipicolinate</name>
        <dbReference type="ChEBI" id="CHEBI:16845"/>
    </ligand>
</feature>
<dbReference type="CDD" id="cd02274">
    <property type="entry name" value="DHDPR_N"/>
    <property type="match status" value="1"/>
</dbReference>
<accession>A0A089Z8V6</accession>
<keyword evidence="8 13" id="KW-0457">Lysine biosynthesis</keyword>
<dbReference type="InterPro" id="IPR000846">
    <property type="entry name" value="DapB_N"/>
</dbReference>
<comment type="similarity">
    <text evidence="1 13">Belongs to the DapB family.</text>
</comment>
<dbReference type="AlphaFoldDB" id="A0A089Z8V6"/>
<dbReference type="SUPFAM" id="SSF55347">
    <property type="entry name" value="Glyceraldehyde-3-phosphate dehydrogenase-like, C-terminal domain"/>
    <property type="match status" value="1"/>
</dbReference>
<dbReference type="KEGG" id="mfc:BRM9_0426"/>
<evidence type="ECO:0000256" key="2">
    <source>
        <dbReference type="ARBA" id="ARBA00022490"/>
    </source>
</evidence>
<evidence type="ECO:0000256" key="10">
    <source>
        <dbReference type="ARBA" id="ARBA00038983"/>
    </source>
</evidence>
<organism evidence="16 17">
    <name type="scientific">Methanobacterium formicicum</name>
    <dbReference type="NCBI Taxonomy" id="2162"/>
    <lineage>
        <taxon>Archaea</taxon>
        <taxon>Methanobacteriati</taxon>
        <taxon>Methanobacteriota</taxon>
        <taxon>Methanomada group</taxon>
        <taxon>Methanobacteria</taxon>
        <taxon>Methanobacteriales</taxon>
        <taxon>Methanobacteriaceae</taxon>
        <taxon>Methanobacterium</taxon>
    </lineage>
</organism>
<evidence type="ECO:0000256" key="3">
    <source>
        <dbReference type="ARBA" id="ARBA00022605"/>
    </source>
</evidence>
<keyword evidence="3 13" id="KW-0028">Amino-acid biosynthesis</keyword>
<dbReference type="GO" id="GO:0005737">
    <property type="term" value="C:cytoplasm"/>
    <property type="evidence" value="ECO:0007669"/>
    <property type="project" value="UniProtKB-SubCell"/>
</dbReference>
<comment type="pathway">
    <text evidence="9 13">Amino-acid biosynthesis; L-lysine biosynthesis via DAP pathway; (S)-tetrahydrodipicolinate from L-aspartate: step 4/4.</text>
</comment>
<evidence type="ECO:0000256" key="11">
    <source>
        <dbReference type="ARBA" id="ARBA00049080"/>
    </source>
</evidence>
<keyword evidence="2 13" id="KW-0963">Cytoplasm</keyword>
<dbReference type="GO" id="GO:0008839">
    <property type="term" value="F:4-hydroxy-tetrahydrodipicolinate reductase"/>
    <property type="evidence" value="ECO:0007669"/>
    <property type="project" value="UniProtKB-UniRule"/>
</dbReference>
<evidence type="ECO:0000313" key="16">
    <source>
        <dbReference type="EMBL" id="AIS31251.1"/>
    </source>
</evidence>
<dbReference type="InterPro" id="IPR022664">
    <property type="entry name" value="DapB_N_CS"/>
</dbReference>
<dbReference type="GO" id="GO:0009089">
    <property type="term" value="P:lysine biosynthetic process via diaminopimelate"/>
    <property type="evidence" value="ECO:0007669"/>
    <property type="project" value="UniProtKB-UniRule"/>
</dbReference>
<feature type="domain" description="Dihydrodipicolinate reductase C-terminal" evidence="15">
    <location>
        <begin position="134"/>
        <end position="273"/>
    </location>
</feature>
<evidence type="ECO:0000256" key="4">
    <source>
        <dbReference type="ARBA" id="ARBA00022857"/>
    </source>
</evidence>
<dbReference type="OrthoDB" id="195035at2157"/>
<evidence type="ECO:0000256" key="7">
    <source>
        <dbReference type="ARBA" id="ARBA00023027"/>
    </source>
</evidence>
<dbReference type="Pfam" id="PF01113">
    <property type="entry name" value="DapB_N"/>
    <property type="match status" value="1"/>
</dbReference>
<dbReference type="GO" id="GO:0019877">
    <property type="term" value="P:diaminopimelate biosynthetic process"/>
    <property type="evidence" value="ECO:0007669"/>
    <property type="project" value="UniProtKB-UniRule"/>
</dbReference>
<dbReference type="Gene3D" id="3.40.50.720">
    <property type="entry name" value="NAD(P)-binding Rossmann-like Domain"/>
    <property type="match status" value="1"/>
</dbReference>
<dbReference type="STRING" id="2162.BRM9_0426"/>
<dbReference type="Proteomes" id="UP000029661">
    <property type="component" value="Chromosome"/>
</dbReference>
<gene>
    <name evidence="16" type="primary">dapB1</name>
    <name evidence="13" type="synonym">dapB</name>
    <name evidence="16" type="ORF">BRM9_0426</name>
</gene>
<dbReference type="PANTHER" id="PTHR20836">
    <property type="entry name" value="DIHYDRODIPICOLINATE REDUCTASE"/>
    <property type="match status" value="1"/>
</dbReference>